<evidence type="ECO:0000313" key="2">
    <source>
        <dbReference type="Proteomes" id="UP000266305"/>
    </source>
</evidence>
<sequence length="52" mass="5671">LVEIKCGRAAESPDVVNEIAEWLGQRDLFITSDNVRAAFEATRGGPKVVQLT</sequence>
<dbReference type="AlphaFoldDB" id="A0AAX1UEC4"/>
<protein>
    <submittedName>
        <fullName evidence="1">DUF1376 domain-containing protein</fullName>
    </submittedName>
</protein>
<dbReference type="Proteomes" id="UP000266305">
    <property type="component" value="Unassembled WGS sequence"/>
</dbReference>
<feature type="non-terminal residue" evidence="1">
    <location>
        <position position="1"/>
    </location>
</feature>
<dbReference type="EMBL" id="QWGP01000086">
    <property type="protein sequence ID" value="RHZ90338.1"/>
    <property type="molecule type" value="Genomic_DNA"/>
</dbReference>
<name>A0AAX1UEC4_CERSP</name>
<accession>A0AAX1UEC4</accession>
<organism evidence="1 2">
    <name type="scientific">Cereibacter sphaeroides</name>
    <name type="common">Rhodobacter sphaeroides</name>
    <dbReference type="NCBI Taxonomy" id="1063"/>
    <lineage>
        <taxon>Bacteria</taxon>
        <taxon>Pseudomonadati</taxon>
        <taxon>Pseudomonadota</taxon>
        <taxon>Alphaproteobacteria</taxon>
        <taxon>Rhodobacterales</taxon>
        <taxon>Paracoccaceae</taxon>
        <taxon>Cereibacter</taxon>
    </lineage>
</organism>
<proteinExistence type="predicted"/>
<comment type="caution">
    <text evidence="1">The sequence shown here is derived from an EMBL/GenBank/DDBJ whole genome shotgun (WGS) entry which is preliminary data.</text>
</comment>
<gene>
    <name evidence="1" type="ORF">D1114_23675</name>
</gene>
<evidence type="ECO:0000313" key="1">
    <source>
        <dbReference type="EMBL" id="RHZ90338.1"/>
    </source>
</evidence>
<reference evidence="1 2" key="1">
    <citation type="submission" date="2018-08" db="EMBL/GenBank/DDBJ databases">
        <title>Draft genome sequence of Rhodobacter sphaeroides FY.</title>
        <authorList>
            <person name="Rayyan A."/>
            <person name="Meyer T.E."/>
            <person name="Kyndt J.A."/>
        </authorList>
    </citation>
    <scope>NUCLEOTIDE SEQUENCE [LARGE SCALE GENOMIC DNA]</scope>
    <source>
        <strain evidence="1 2">FY</strain>
    </source>
</reference>